<keyword evidence="2" id="KW-1185">Reference proteome</keyword>
<dbReference type="AlphaFoldDB" id="A0A4C1SDA5"/>
<dbReference type="EMBL" id="BGZK01000004">
    <property type="protein sequence ID" value="GBP00153.1"/>
    <property type="molecule type" value="Genomic_DNA"/>
</dbReference>
<proteinExistence type="predicted"/>
<dbReference type="Proteomes" id="UP000299102">
    <property type="component" value="Unassembled WGS sequence"/>
</dbReference>
<protein>
    <submittedName>
        <fullName evidence="1">Uncharacterized protein</fullName>
    </submittedName>
</protein>
<organism evidence="1 2">
    <name type="scientific">Eumeta variegata</name>
    <name type="common">Bagworm moth</name>
    <name type="synonym">Eumeta japonica</name>
    <dbReference type="NCBI Taxonomy" id="151549"/>
    <lineage>
        <taxon>Eukaryota</taxon>
        <taxon>Metazoa</taxon>
        <taxon>Ecdysozoa</taxon>
        <taxon>Arthropoda</taxon>
        <taxon>Hexapoda</taxon>
        <taxon>Insecta</taxon>
        <taxon>Pterygota</taxon>
        <taxon>Neoptera</taxon>
        <taxon>Endopterygota</taxon>
        <taxon>Lepidoptera</taxon>
        <taxon>Glossata</taxon>
        <taxon>Ditrysia</taxon>
        <taxon>Tineoidea</taxon>
        <taxon>Psychidae</taxon>
        <taxon>Oiketicinae</taxon>
        <taxon>Eumeta</taxon>
    </lineage>
</organism>
<name>A0A4C1SDA5_EUMVA</name>
<accession>A0A4C1SDA5</accession>
<gene>
    <name evidence="1" type="ORF">EVAR_74425_1</name>
</gene>
<evidence type="ECO:0000313" key="2">
    <source>
        <dbReference type="Proteomes" id="UP000299102"/>
    </source>
</evidence>
<comment type="caution">
    <text evidence="1">The sequence shown here is derived from an EMBL/GenBank/DDBJ whole genome shotgun (WGS) entry which is preliminary data.</text>
</comment>
<evidence type="ECO:0000313" key="1">
    <source>
        <dbReference type="EMBL" id="GBP00153.1"/>
    </source>
</evidence>
<reference evidence="1 2" key="1">
    <citation type="journal article" date="2019" name="Commun. Biol.">
        <title>The bagworm genome reveals a unique fibroin gene that provides high tensile strength.</title>
        <authorList>
            <person name="Kono N."/>
            <person name="Nakamura H."/>
            <person name="Ohtoshi R."/>
            <person name="Tomita M."/>
            <person name="Numata K."/>
            <person name="Arakawa K."/>
        </authorList>
    </citation>
    <scope>NUCLEOTIDE SEQUENCE [LARGE SCALE GENOMIC DNA]</scope>
</reference>
<sequence length="124" mass="14761">MRLNCSTAEHHQNRNHVRVRSLWGCFFVPRIFLIPTDFLFRFTRLQYPGVRMLYAMTIDKESVKRLTPRAVPKTFRYDMHRCCFAFLCVLQLKNLRNDGPCKPSLKLLTAFELKAFENKVTINY</sequence>